<evidence type="ECO:0000313" key="3">
    <source>
        <dbReference type="Proteomes" id="UP000187185"/>
    </source>
</evidence>
<keyword evidence="3" id="KW-1185">Reference proteome</keyword>
<dbReference type="AlphaFoldDB" id="A0A1P8UCJ3"/>
<keyword evidence="1" id="KW-0732">Signal</keyword>
<dbReference type="OrthoDB" id="5072924at2"/>
<dbReference type="Proteomes" id="UP000187185">
    <property type="component" value="Chromosome"/>
</dbReference>
<evidence type="ECO:0008006" key="4">
    <source>
        <dbReference type="Google" id="ProtNLM"/>
    </source>
</evidence>
<feature type="chain" id="PRO_5038390643" description="Lipoprotein" evidence="1">
    <location>
        <begin position="24"/>
        <end position="178"/>
    </location>
</feature>
<reference evidence="2 3" key="1">
    <citation type="submission" date="2016-12" db="EMBL/GenBank/DDBJ databases">
        <title>Complete genome sequence of Microbacterium aurum KACC 15219.</title>
        <authorList>
            <person name="Jung Y."/>
            <person name="Shin J.-H."/>
            <person name="Lee Y.-J."/>
            <person name="Yi H."/>
            <person name="Bahn Y.-S."/>
            <person name="Kim J.F."/>
            <person name="Lee D.-W."/>
        </authorList>
    </citation>
    <scope>NUCLEOTIDE SEQUENCE [LARGE SCALE GENOMIC DNA]</scope>
    <source>
        <strain evidence="2 3">KACC 15219</strain>
    </source>
</reference>
<evidence type="ECO:0000313" key="2">
    <source>
        <dbReference type="EMBL" id="APZ35866.1"/>
    </source>
</evidence>
<dbReference type="RefSeq" id="WP_076692215.1">
    <property type="nucleotide sequence ID" value="NZ_CP018762.1"/>
</dbReference>
<dbReference type="EMBL" id="CP018762">
    <property type="protein sequence ID" value="APZ35866.1"/>
    <property type="molecule type" value="Genomic_DNA"/>
</dbReference>
<name>A0A1P8UCJ3_9MICO</name>
<protein>
    <recommendedName>
        <fullName evidence="4">Lipoprotein</fullName>
    </recommendedName>
</protein>
<dbReference type="PROSITE" id="PS51257">
    <property type="entry name" value="PROKAR_LIPOPROTEIN"/>
    <property type="match status" value="1"/>
</dbReference>
<proteinExistence type="predicted"/>
<organism evidence="2 3">
    <name type="scientific">Microbacterium aurum</name>
    <dbReference type="NCBI Taxonomy" id="36805"/>
    <lineage>
        <taxon>Bacteria</taxon>
        <taxon>Bacillati</taxon>
        <taxon>Actinomycetota</taxon>
        <taxon>Actinomycetes</taxon>
        <taxon>Micrococcales</taxon>
        <taxon>Microbacteriaceae</taxon>
        <taxon>Microbacterium</taxon>
    </lineage>
</organism>
<accession>A0A1P8UCJ3</accession>
<sequence length="178" mass="18637">MAEGRWRLTAHAAAALLALAALTACTPDPTPTPSPTGFASEEEAFAAAEDTTRAYVAATNAIQLADPSTFEPLFELTTGEQNAFDRKRLSEYHAAGYTMSGVTTINALEPEAWDEASASVTLLACFDVSGLEIEDNSGSSIIAPDRPPEQSLMISLVRVGADLLIDSIAGAEESNVCA</sequence>
<feature type="signal peptide" evidence="1">
    <location>
        <begin position="1"/>
        <end position="23"/>
    </location>
</feature>
<evidence type="ECO:0000256" key="1">
    <source>
        <dbReference type="SAM" id="SignalP"/>
    </source>
</evidence>
<dbReference type="STRING" id="36805.BOH66_10835"/>
<gene>
    <name evidence="2" type="ORF">BOH66_10835</name>
</gene>
<dbReference type="KEGG" id="maur:BOH66_10835"/>